<dbReference type="InterPro" id="IPR013525">
    <property type="entry name" value="ABC2_TM"/>
</dbReference>
<dbReference type="PROSITE" id="PS51012">
    <property type="entry name" value="ABC_TM2"/>
    <property type="match status" value="1"/>
</dbReference>
<comment type="similarity">
    <text evidence="2 9">Belongs to the ABC-2 integral membrane protein family.</text>
</comment>
<feature type="domain" description="ABC transmembrane type-2" evidence="10">
    <location>
        <begin position="28"/>
        <end position="248"/>
    </location>
</feature>
<feature type="transmembrane region" description="Helical" evidence="9">
    <location>
        <begin position="227"/>
        <end position="245"/>
    </location>
</feature>
<feature type="transmembrane region" description="Helical" evidence="9">
    <location>
        <begin position="63"/>
        <end position="92"/>
    </location>
</feature>
<evidence type="ECO:0000313" key="12">
    <source>
        <dbReference type="Proteomes" id="UP000176527"/>
    </source>
</evidence>
<proteinExistence type="inferred from homology"/>
<evidence type="ECO:0000256" key="9">
    <source>
        <dbReference type="RuleBase" id="RU361157"/>
    </source>
</evidence>
<feature type="transmembrane region" description="Helical" evidence="9">
    <location>
        <begin position="170"/>
        <end position="187"/>
    </location>
</feature>
<dbReference type="GO" id="GO:0015920">
    <property type="term" value="P:lipopolysaccharide transport"/>
    <property type="evidence" value="ECO:0007669"/>
    <property type="project" value="TreeGrafter"/>
</dbReference>
<dbReference type="InterPro" id="IPR047817">
    <property type="entry name" value="ABC2_TM_bact-type"/>
</dbReference>
<gene>
    <name evidence="11" type="ORF">A3F00_04200</name>
</gene>
<feature type="transmembrane region" description="Helical" evidence="9">
    <location>
        <begin position="113"/>
        <end position="131"/>
    </location>
</feature>
<evidence type="ECO:0000256" key="1">
    <source>
        <dbReference type="ARBA" id="ARBA00004429"/>
    </source>
</evidence>
<dbReference type="Pfam" id="PF01061">
    <property type="entry name" value="ABC2_membrane"/>
    <property type="match status" value="1"/>
</dbReference>
<keyword evidence="3 9" id="KW-0813">Transport</keyword>
<evidence type="ECO:0000256" key="5">
    <source>
        <dbReference type="ARBA" id="ARBA00022519"/>
    </source>
</evidence>
<feature type="transmembrane region" description="Helical" evidence="9">
    <location>
        <begin position="137"/>
        <end position="158"/>
    </location>
</feature>
<keyword evidence="7 9" id="KW-1133">Transmembrane helix</keyword>
<protein>
    <recommendedName>
        <fullName evidence="9">Transport permease protein</fullName>
    </recommendedName>
</protein>
<reference evidence="11 12" key="1">
    <citation type="journal article" date="2016" name="Nat. Commun.">
        <title>Thousands of microbial genomes shed light on interconnected biogeochemical processes in an aquifer system.</title>
        <authorList>
            <person name="Anantharaman K."/>
            <person name="Brown C.T."/>
            <person name="Hug L.A."/>
            <person name="Sharon I."/>
            <person name="Castelle C.J."/>
            <person name="Probst A.J."/>
            <person name="Thomas B.C."/>
            <person name="Singh A."/>
            <person name="Wilkins M.J."/>
            <person name="Karaoz U."/>
            <person name="Brodie E.L."/>
            <person name="Williams K.H."/>
            <person name="Hubbard S.S."/>
            <person name="Banfield J.F."/>
        </authorList>
    </citation>
    <scope>NUCLEOTIDE SEQUENCE [LARGE SCALE GENOMIC DNA]</scope>
</reference>
<evidence type="ECO:0000313" key="11">
    <source>
        <dbReference type="EMBL" id="OGE39258.1"/>
    </source>
</evidence>
<dbReference type="PANTHER" id="PTHR30413">
    <property type="entry name" value="INNER MEMBRANE TRANSPORT PERMEASE"/>
    <property type="match status" value="1"/>
</dbReference>
<keyword evidence="5" id="KW-0997">Cell inner membrane</keyword>
<comment type="caution">
    <text evidence="11">The sequence shown here is derived from an EMBL/GenBank/DDBJ whole genome shotgun (WGS) entry which is preliminary data.</text>
</comment>
<evidence type="ECO:0000259" key="10">
    <source>
        <dbReference type="PROSITE" id="PS51012"/>
    </source>
</evidence>
<feature type="transmembrane region" description="Helical" evidence="9">
    <location>
        <begin position="27"/>
        <end position="51"/>
    </location>
</feature>
<keyword evidence="6 9" id="KW-0812">Transmembrane</keyword>
<dbReference type="AlphaFoldDB" id="A0A1F5KEG2"/>
<evidence type="ECO:0000256" key="2">
    <source>
        <dbReference type="ARBA" id="ARBA00007783"/>
    </source>
</evidence>
<accession>A0A1F5KEG2</accession>
<dbReference type="GO" id="GO:0005886">
    <property type="term" value="C:plasma membrane"/>
    <property type="evidence" value="ECO:0007669"/>
    <property type="project" value="UniProtKB-SubCell"/>
</dbReference>
<dbReference type="EMBL" id="MFDE01000003">
    <property type="protein sequence ID" value="OGE39258.1"/>
    <property type="molecule type" value="Genomic_DNA"/>
</dbReference>
<keyword evidence="8 9" id="KW-0472">Membrane</keyword>
<organism evidence="11 12">
    <name type="scientific">Candidatus Daviesbacteria bacterium RIFCSPHIGHO2_12_FULL_37_11</name>
    <dbReference type="NCBI Taxonomy" id="1797777"/>
    <lineage>
        <taxon>Bacteria</taxon>
        <taxon>Candidatus Daviesiibacteriota</taxon>
    </lineage>
</organism>
<dbReference type="Proteomes" id="UP000176527">
    <property type="component" value="Unassembled WGS sequence"/>
</dbReference>
<evidence type="ECO:0000256" key="6">
    <source>
        <dbReference type="ARBA" id="ARBA00022692"/>
    </source>
</evidence>
<evidence type="ECO:0000256" key="7">
    <source>
        <dbReference type="ARBA" id="ARBA00022989"/>
    </source>
</evidence>
<comment type="subcellular location">
    <subcellularLocation>
        <location evidence="1">Cell inner membrane</location>
        <topology evidence="1">Multi-pass membrane protein</topology>
    </subcellularLocation>
    <subcellularLocation>
        <location evidence="9">Cell membrane</location>
        <topology evidence="9">Multi-pass membrane protein</topology>
    </subcellularLocation>
</comment>
<evidence type="ECO:0000256" key="4">
    <source>
        <dbReference type="ARBA" id="ARBA00022475"/>
    </source>
</evidence>
<sequence>MEPLFSYKDLFWQLTFREIKARYKQSVLGYAWAILVPLLNLLVLSIVFSYVFKVPTGNVPYPIFLFVALVPWLFLVNSITSATGSIMANSSLITKVKLPREILPLTAISSKMVDLLLTCIVLMIFMVIYQIKFQPTLALIPLIFIIQLGLITGISFILSATNVFFRDIENILGVFLTIWMYLTPVLYPSELIPSNLRILFFLNPMTPIVDAYRNTIIYGKFPNIGELGYSFIFALSLLVLGWIYFRKRAKYFADVI</sequence>
<evidence type="ECO:0000256" key="3">
    <source>
        <dbReference type="ARBA" id="ARBA00022448"/>
    </source>
</evidence>
<dbReference type="PANTHER" id="PTHR30413:SF8">
    <property type="entry name" value="TRANSPORT PERMEASE PROTEIN"/>
    <property type="match status" value="1"/>
</dbReference>
<keyword evidence="4 9" id="KW-1003">Cell membrane</keyword>
<evidence type="ECO:0000256" key="8">
    <source>
        <dbReference type="ARBA" id="ARBA00023136"/>
    </source>
</evidence>
<name>A0A1F5KEG2_9BACT</name>
<dbReference type="GO" id="GO:0140359">
    <property type="term" value="F:ABC-type transporter activity"/>
    <property type="evidence" value="ECO:0007669"/>
    <property type="project" value="InterPro"/>
</dbReference>